<reference evidence="2" key="1">
    <citation type="submission" date="2022-11" db="UniProtKB">
        <authorList>
            <consortium name="WormBaseParasite"/>
        </authorList>
    </citation>
    <scope>IDENTIFICATION</scope>
</reference>
<protein>
    <submittedName>
        <fullName evidence="2">Uncharacterized protein</fullName>
    </submittedName>
</protein>
<proteinExistence type="predicted"/>
<keyword evidence="1" id="KW-1185">Reference proteome</keyword>
<dbReference type="Proteomes" id="UP000887565">
    <property type="component" value="Unplaced"/>
</dbReference>
<evidence type="ECO:0000313" key="2">
    <source>
        <dbReference type="WBParaSite" id="nRc.2.0.1.t14493-RA"/>
    </source>
</evidence>
<dbReference type="AlphaFoldDB" id="A0A915IM02"/>
<sequence length="82" mass="9615">MHLDVELTANNCYEWPAEAAAAWVANIDSKEVLGEVRHNLKYGHYISSYFFAIDIDNINYLIQSRFYRNKEFLGERLVMNVL</sequence>
<organism evidence="1 2">
    <name type="scientific">Romanomermis culicivorax</name>
    <name type="common">Nematode worm</name>
    <dbReference type="NCBI Taxonomy" id="13658"/>
    <lineage>
        <taxon>Eukaryota</taxon>
        <taxon>Metazoa</taxon>
        <taxon>Ecdysozoa</taxon>
        <taxon>Nematoda</taxon>
        <taxon>Enoplea</taxon>
        <taxon>Dorylaimia</taxon>
        <taxon>Mermithida</taxon>
        <taxon>Mermithoidea</taxon>
        <taxon>Mermithidae</taxon>
        <taxon>Romanomermis</taxon>
    </lineage>
</organism>
<accession>A0A915IM02</accession>
<evidence type="ECO:0000313" key="1">
    <source>
        <dbReference type="Proteomes" id="UP000887565"/>
    </source>
</evidence>
<dbReference type="WBParaSite" id="nRc.2.0.1.t14493-RA">
    <property type="protein sequence ID" value="nRc.2.0.1.t14493-RA"/>
    <property type="gene ID" value="nRc.2.0.1.g14493"/>
</dbReference>
<name>A0A915IM02_ROMCU</name>